<dbReference type="PROSITE" id="PS00486">
    <property type="entry name" value="DNA_MISMATCH_REPAIR_2"/>
    <property type="match status" value="1"/>
</dbReference>
<evidence type="ECO:0000313" key="12">
    <source>
        <dbReference type="EMBL" id="HIV85892.1"/>
    </source>
</evidence>
<keyword evidence="2 8" id="KW-0699">rRNA-binding</keyword>
<evidence type="ECO:0000256" key="4">
    <source>
        <dbReference type="ARBA" id="ARBA00022801"/>
    </source>
</evidence>
<dbReference type="GO" id="GO:0030983">
    <property type="term" value="F:mismatched DNA binding"/>
    <property type="evidence" value="ECO:0007669"/>
    <property type="project" value="InterPro"/>
</dbReference>
<dbReference type="GO" id="GO:0006298">
    <property type="term" value="P:mismatch repair"/>
    <property type="evidence" value="ECO:0007669"/>
    <property type="project" value="InterPro"/>
</dbReference>
<dbReference type="GO" id="GO:0005524">
    <property type="term" value="F:ATP binding"/>
    <property type="evidence" value="ECO:0007669"/>
    <property type="project" value="UniProtKB-UniRule"/>
</dbReference>
<organism evidence="12 13">
    <name type="scientific">Candidatus Monoglobus merdigallinarum</name>
    <dbReference type="NCBI Taxonomy" id="2838698"/>
    <lineage>
        <taxon>Bacteria</taxon>
        <taxon>Bacillati</taxon>
        <taxon>Bacillota</taxon>
        <taxon>Clostridia</taxon>
        <taxon>Monoglobales</taxon>
        <taxon>Monoglobaceae</taxon>
        <taxon>Monoglobus</taxon>
    </lineage>
</organism>
<dbReference type="SMART" id="SM00533">
    <property type="entry name" value="MUTSd"/>
    <property type="match status" value="1"/>
</dbReference>
<feature type="binding site" evidence="8">
    <location>
        <begin position="329"/>
        <end position="336"/>
    </location>
    <ligand>
        <name>ATP</name>
        <dbReference type="ChEBI" id="CHEBI:30616"/>
    </ligand>
</feature>
<dbReference type="Gene3D" id="3.40.50.300">
    <property type="entry name" value="P-loop containing nucleotide triphosphate hydrolases"/>
    <property type="match status" value="1"/>
</dbReference>
<name>A0A9D1TLF9_9FIRM</name>
<feature type="domain" description="Smr" evidence="11">
    <location>
        <begin position="714"/>
        <end position="789"/>
    </location>
</feature>
<evidence type="ECO:0000259" key="11">
    <source>
        <dbReference type="PROSITE" id="PS50828"/>
    </source>
</evidence>
<dbReference type="GO" id="GO:0045910">
    <property type="term" value="P:negative regulation of DNA recombination"/>
    <property type="evidence" value="ECO:0007669"/>
    <property type="project" value="InterPro"/>
</dbReference>
<reference evidence="12" key="1">
    <citation type="journal article" date="2021" name="PeerJ">
        <title>Extensive microbial diversity within the chicken gut microbiome revealed by metagenomics and culture.</title>
        <authorList>
            <person name="Gilroy R."/>
            <person name="Ravi A."/>
            <person name="Getino M."/>
            <person name="Pursley I."/>
            <person name="Horton D.L."/>
            <person name="Alikhan N.F."/>
            <person name="Baker D."/>
            <person name="Gharbi K."/>
            <person name="Hall N."/>
            <person name="Watson M."/>
            <person name="Adriaenssens E.M."/>
            <person name="Foster-Nyarko E."/>
            <person name="Jarju S."/>
            <person name="Secka A."/>
            <person name="Antonio M."/>
            <person name="Oren A."/>
            <person name="Chaudhuri R.R."/>
            <person name="La Ragione R."/>
            <person name="Hildebrand F."/>
            <person name="Pallen M.J."/>
        </authorList>
    </citation>
    <scope>NUCLEOTIDE SEQUENCE</scope>
    <source>
        <strain evidence="12">5790</strain>
    </source>
</reference>
<comment type="similarity">
    <text evidence="8">Belongs to the DNA mismatch repair MutS family. MutS2 subfamily.</text>
</comment>
<keyword evidence="9" id="KW-0175">Coiled coil</keyword>
<feature type="coiled-coil region" evidence="9">
    <location>
        <begin position="520"/>
        <end position="598"/>
    </location>
</feature>
<dbReference type="InterPro" id="IPR036187">
    <property type="entry name" value="DNA_mismatch_repair_MutS_sf"/>
</dbReference>
<dbReference type="GO" id="GO:0004519">
    <property type="term" value="F:endonuclease activity"/>
    <property type="evidence" value="ECO:0007669"/>
    <property type="project" value="UniProtKB-UniRule"/>
</dbReference>
<dbReference type="CDD" id="cd03280">
    <property type="entry name" value="ABC_MutS2"/>
    <property type="match status" value="1"/>
</dbReference>
<dbReference type="SUPFAM" id="SSF52540">
    <property type="entry name" value="P-loop containing nucleoside triphosphate hydrolases"/>
    <property type="match status" value="1"/>
</dbReference>
<dbReference type="PANTHER" id="PTHR48466:SF2">
    <property type="entry name" value="OS10G0509000 PROTEIN"/>
    <property type="match status" value="1"/>
</dbReference>
<reference evidence="12" key="2">
    <citation type="submission" date="2021-04" db="EMBL/GenBank/DDBJ databases">
        <authorList>
            <person name="Gilroy R."/>
        </authorList>
    </citation>
    <scope>NUCLEOTIDE SEQUENCE</scope>
    <source>
        <strain evidence="12">5790</strain>
    </source>
</reference>
<sequence length="789" mass="87363">MEEKSLSVLEYTKITEQLAELAKNADAKKMARELKPSPAFREVEQSLMETDAAVTMSLKFGAPEILRFEPVDEALRRLTLGGGLSAAELLNAARVLRCARLLKRYNEEQTGVLSGYFSELTAEKSVEDAINNAIISEDEISDMASPALSNIRRKMKNISAKIKESLDSLVRSERYRKLLMDNIVTMRNNRYVVPVKAEHRGEVAGIVHDMSSSGSTVFIEPSGVVNANNELHELEIKEKSEIDRILFELSNMVGGISEQLKYNYDTIIMIDFIFAKAKLALDMKAVCPKINSSGRISIIKGRHPLIDRSKIVPTDVNLGIDFDSLVVTGPNTGGKTVVLKTIGLFCLMTQAGLHIPANEESEMAVFDNVFADIGDEQSIEQSLSTFSSHMKNIVHIVNNAGKNTLVLFDELGAGTDPTEGAALAIAVIESIRDMGARVAATTHYSELKLYALSTDGVENASCEFDVETLSPTYKLLIGVPGKSNAFAISRKLGLPDSIIDRAKDRLSDENVKFEDVLGSIEESRISAERARDEQEAMRLEIVQLKDELQRERDKIDRKKDKIYDNAREKADKIIKQAQEETERMLEDVKRLVREKRDEDALRAMEEVRKQLKLKEKKNVRPKSRRSGGVKSNVNLNTLKLGANVLIIDLNDKGTVLSINKENKTAVIQVGIMKITAKLSNLVVLDDEKGSRPESYSPPARSSTLNTNRSAKTELDLRGMSIGEAELEVDKFLDEAVLSGLSSVSLIHGKGTGALRAGIQNYLRHHPHVRRFRLGKFGEGDAGVTVVELK</sequence>
<evidence type="ECO:0000256" key="7">
    <source>
        <dbReference type="ARBA" id="ARBA00023125"/>
    </source>
</evidence>
<feature type="region of interest" description="Disordered" evidence="10">
    <location>
        <begin position="687"/>
        <end position="706"/>
    </location>
</feature>
<evidence type="ECO:0000256" key="2">
    <source>
        <dbReference type="ARBA" id="ARBA00022730"/>
    </source>
</evidence>
<dbReference type="InterPro" id="IPR002625">
    <property type="entry name" value="Smr_dom"/>
</dbReference>
<accession>A0A9D1TLF9</accession>
<dbReference type="InterPro" id="IPR036063">
    <property type="entry name" value="Smr_dom_sf"/>
</dbReference>
<keyword evidence="5 8" id="KW-0067">ATP-binding</keyword>
<dbReference type="InterPro" id="IPR045076">
    <property type="entry name" value="MutS"/>
</dbReference>
<evidence type="ECO:0000256" key="1">
    <source>
        <dbReference type="ARBA" id="ARBA00022722"/>
    </source>
</evidence>
<dbReference type="NCBIfam" id="TIGR01069">
    <property type="entry name" value="mutS2"/>
    <property type="match status" value="1"/>
</dbReference>
<dbReference type="Pfam" id="PF20297">
    <property type="entry name" value="MSSS"/>
    <property type="match status" value="1"/>
</dbReference>
<dbReference type="Pfam" id="PF00488">
    <property type="entry name" value="MutS_V"/>
    <property type="match status" value="1"/>
</dbReference>
<dbReference type="GO" id="GO:0016887">
    <property type="term" value="F:ATP hydrolysis activity"/>
    <property type="evidence" value="ECO:0007669"/>
    <property type="project" value="InterPro"/>
</dbReference>
<keyword evidence="3 8" id="KW-0547">Nucleotide-binding</keyword>
<evidence type="ECO:0000256" key="10">
    <source>
        <dbReference type="SAM" id="MobiDB-lite"/>
    </source>
</evidence>
<dbReference type="SMART" id="SM00463">
    <property type="entry name" value="SMR"/>
    <property type="match status" value="1"/>
</dbReference>
<comment type="function">
    <text evidence="8">Acts as a ribosome collision sensor, splitting the ribosome into its 2 subunits. Detects stalled/collided 70S ribosomes which it binds and splits by an ATP-hydrolysis driven conformational change. Acts upstream of the ribosome quality control system (RQC), a ribosome-associated complex that mediates the extraction of incompletely synthesized nascent chains from stalled ribosomes and their subsequent degradation. Probably generates substrates for RQC.</text>
</comment>
<proteinExistence type="inferred from homology"/>
<evidence type="ECO:0000256" key="5">
    <source>
        <dbReference type="ARBA" id="ARBA00022840"/>
    </source>
</evidence>
<dbReference type="GO" id="GO:0072344">
    <property type="term" value="P:rescue of stalled ribosome"/>
    <property type="evidence" value="ECO:0007669"/>
    <property type="project" value="UniProtKB-UniRule"/>
</dbReference>
<dbReference type="PANTHER" id="PTHR48466">
    <property type="entry name" value="OS10G0509000 PROTEIN-RELATED"/>
    <property type="match status" value="1"/>
</dbReference>
<evidence type="ECO:0000256" key="8">
    <source>
        <dbReference type="HAMAP-Rule" id="MF_00092"/>
    </source>
</evidence>
<dbReference type="EMBL" id="DXIJ01000073">
    <property type="protein sequence ID" value="HIV85892.1"/>
    <property type="molecule type" value="Genomic_DNA"/>
</dbReference>
<dbReference type="InterPro" id="IPR007696">
    <property type="entry name" value="DNA_mismatch_repair_MutS_core"/>
</dbReference>
<dbReference type="GO" id="GO:0140664">
    <property type="term" value="F:ATP-dependent DNA damage sensor activity"/>
    <property type="evidence" value="ECO:0007669"/>
    <property type="project" value="InterPro"/>
</dbReference>
<protein>
    <recommendedName>
        <fullName evidence="8">Endonuclease MutS2</fullName>
        <ecNumber evidence="8">3.1.-.-</ecNumber>
    </recommendedName>
    <alternativeName>
        <fullName evidence="8">Ribosome-associated protein quality control-upstream factor</fullName>
        <shortName evidence="8">RQC-upstream factor</shortName>
        <shortName evidence="8">RqcU</shortName>
        <ecNumber evidence="8">3.6.4.-</ecNumber>
    </alternativeName>
</protein>
<dbReference type="FunFam" id="3.40.50.300:FF:000830">
    <property type="entry name" value="Endonuclease MutS2"/>
    <property type="match status" value="1"/>
</dbReference>
<dbReference type="SUPFAM" id="SSF160443">
    <property type="entry name" value="SMR domain-like"/>
    <property type="match status" value="1"/>
</dbReference>
<evidence type="ECO:0000256" key="3">
    <source>
        <dbReference type="ARBA" id="ARBA00022741"/>
    </source>
</evidence>
<dbReference type="Pfam" id="PF01713">
    <property type="entry name" value="Smr"/>
    <property type="match status" value="1"/>
</dbReference>
<dbReference type="HAMAP" id="MF_00092">
    <property type="entry name" value="MutS2"/>
    <property type="match status" value="1"/>
</dbReference>
<dbReference type="SMART" id="SM00534">
    <property type="entry name" value="MUTSac"/>
    <property type="match status" value="1"/>
</dbReference>
<comment type="function">
    <text evidence="8">Endonuclease that is involved in the suppression of homologous recombination and thus may have a key role in the control of bacterial genetic diversity.</text>
</comment>
<dbReference type="PROSITE" id="PS50828">
    <property type="entry name" value="SMR"/>
    <property type="match status" value="1"/>
</dbReference>
<dbReference type="GO" id="GO:0043023">
    <property type="term" value="F:ribosomal large subunit binding"/>
    <property type="evidence" value="ECO:0007669"/>
    <property type="project" value="UniProtKB-UniRule"/>
</dbReference>
<dbReference type="InterPro" id="IPR005747">
    <property type="entry name" value="MutS2"/>
</dbReference>
<keyword evidence="6 8" id="KW-0694">RNA-binding</keyword>
<dbReference type="CDD" id="cd06503">
    <property type="entry name" value="ATP-synt_Fo_b"/>
    <property type="match status" value="1"/>
</dbReference>
<dbReference type="InterPro" id="IPR000432">
    <property type="entry name" value="DNA_mismatch_repair_MutS_C"/>
</dbReference>
<comment type="caution">
    <text evidence="12">The sequence shown here is derived from an EMBL/GenBank/DDBJ whole genome shotgun (WGS) entry which is preliminary data.</text>
</comment>
<dbReference type="GO" id="GO:0019843">
    <property type="term" value="F:rRNA binding"/>
    <property type="evidence" value="ECO:0007669"/>
    <property type="project" value="UniProtKB-UniRule"/>
</dbReference>
<keyword evidence="1 8" id="KW-0540">Nuclease</keyword>
<dbReference type="EC" id="3.1.-.-" evidence="8"/>
<keyword evidence="8 12" id="KW-0255">Endonuclease</keyword>
<dbReference type="InterPro" id="IPR027417">
    <property type="entry name" value="P-loop_NTPase"/>
</dbReference>
<dbReference type="PIRSF" id="PIRSF005814">
    <property type="entry name" value="MutS_YshD"/>
    <property type="match status" value="1"/>
</dbReference>
<dbReference type="EC" id="3.6.4.-" evidence="8"/>
<keyword evidence="7 8" id="KW-0238">DNA-binding</keyword>
<keyword evidence="4 8" id="KW-0378">Hydrolase</keyword>
<dbReference type="SUPFAM" id="SSF48334">
    <property type="entry name" value="DNA repair protein MutS, domain III"/>
    <property type="match status" value="1"/>
</dbReference>
<gene>
    <name evidence="8" type="primary">mutS2</name>
    <name evidence="8" type="synonym">rqcU</name>
    <name evidence="12" type="ORF">H9900_03675</name>
</gene>
<evidence type="ECO:0000256" key="9">
    <source>
        <dbReference type="SAM" id="Coils"/>
    </source>
</evidence>
<dbReference type="Gene3D" id="3.30.1370.110">
    <property type="match status" value="1"/>
</dbReference>
<dbReference type="AlphaFoldDB" id="A0A9D1TLF9"/>
<evidence type="ECO:0000313" key="13">
    <source>
        <dbReference type="Proteomes" id="UP000824162"/>
    </source>
</evidence>
<comment type="subunit">
    <text evidence="8">Homodimer. Binds to stalled ribosomes, contacting rRNA.</text>
</comment>
<dbReference type="InterPro" id="IPR046893">
    <property type="entry name" value="MSSS"/>
</dbReference>
<dbReference type="Proteomes" id="UP000824162">
    <property type="component" value="Unassembled WGS sequence"/>
</dbReference>
<evidence type="ECO:0000256" key="6">
    <source>
        <dbReference type="ARBA" id="ARBA00022884"/>
    </source>
</evidence>